<dbReference type="OrthoDB" id="4173905at2759"/>
<dbReference type="GO" id="GO:0016020">
    <property type="term" value="C:membrane"/>
    <property type="evidence" value="ECO:0007669"/>
    <property type="project" value="TreeGrafter"/>
</dbReference>
<reference evidence="4" key="1">
    <citation type="journal article" date="2021" name="Open Biol.">
        <title>Shared evolutionary footprints suggest mitochondrial oxidative damage underlies multiple complex I losses in fungi.</title>
        <authorList>
            <person name="Schikora-Tamarit M.A."/>
            <person name="Marcet-Houben M."/>
            <person name="Nosek J."/>
            <person name="Gabaldon T."/>
        </authorList>
    </citation>
    <scope>NUCLEOTIDE SEQUENCE</scope>
    <source>
        <strain evidence="4">CBS6075</strain>
    </source>
</reference>
<dbReference type="PANTHER" id="PTHR10291:SF43">
    <property type="entry name" value="DEHYDRODOLICHYL DIPHOSPHATE SYNTHASE COMPLEX SUBUNIT DHDDS"/>
    <property type="match status" value="1"/>
</dbReference>
<sequence>MDGNRRFAKINKMETNEGHSAGFDTMARLLEICYDCGVEAATVFAFSIENFNRPEYEIEWLMKLAKSKMKQVIEHGELCDRYGIRIRILGNVKLLPHDVRDSLLEAQEMTKNNTRAVLNICCPYTARDDMTHSIKTILAKGYDPEMIDQDLIADNLYTGGIPRLQLLIRTSGVYRLSDFMLWEAVDVDCDIEILSVLWPQFTPTLMLWTLFKWGWNRSSRTRRNDRLLQRHEKDD</sequence>
<dbReference type="GO" id="GO:0005811">
    <property type="term" value="C:lipid droplet"/>
    <property type="evidence" value="ECO:0007669"/>
    <property type="project" value="TreeGrafter"/>
</dbReference>
<dbReference type="InterPro" id="IPR001441">
    <property type="entry name" value="UPP_synth-like"/>
</dbReference>
<dbReference type="GO" id="GO:0016094">
    <property type="term" value="P:polyprenol biosynthetic process"/>
    <property type="evidence" value="ECO:0007669"/>
    <property type="project" value="TreeGrafter"/>
</dbReference>
<dbReference type="GO" id="GO:0005783">
    <property type="term" value="C:endoplasmic reticulum"/>
    <property type="evidence" value="ECO:0007669"/>
    <property type="project" value="TreeGrafter"/>
</dbReference>
<evidence type="ECO:0000256" key="3">
    <source>
        <dbReference type="RuleBase" id="RU363018"/>
    </source>
</evidence>
<dbReference type="GO" id="GO:1904423">
    <property type="term" value="C:dehydrodolichyl diphosphate synthase complex"/>
    <property type="evidence" value="ECO:0007669"/>
    <property type="project" value="TreeGrafter"/>
</dbReference>
<dbReference type="NCBIfam" id="TIGR00055">
    <property type="entry name" value="uppS"/>
    <property type="match status" value="1"/>
</dbReference>
<name>A0A9P8PCU8_9ASCO</name>
<accession>A0A9P8PCU8</accession>
<dbReference type="GeneID" id="70233550"/>
<dbReference type="PANTHER" id="PTHR10291">
    <property type="entry name" value="DEHYDRODOLICHYL DIPHOSPHATE SYNTHASE FAMILY MEMBER"/>
    <property type="match status" value="1"/>
</dbReference>
<dbReference type="CDD" id="cd00475">
    <property type="entry name" value="Cis_IPPS"/>
    <property type="match status" value="1"/>
</dbReference>
<dbReference type="Gene3D" id="3.40.1180.10">
    <property type="entry name" value="Decaprenyl diphosphate synthase-like"/>
    <property type="match status" value="1"/>
</dbReference>
<organism evidence="4 5">
    <name type="scientific">Ogataea philodendri</name>
    <dbReference type="NCBI Taxonomy" id="1378263"/>
    <lineage>
        <taxon>Eukaryota</taxon>
        <taxon>Fungi</taxon>
        <taxon>Dikarya</taxon>
        <taxon>Ascomycota</taxon>
        <taxon>Saccharomycotina</taxon>
        <taxon>Pichiomycetes</taxon>
        <taxon>Pichiales</taxon>
        <taxon>Pichiaceae</taxon>
        <taxon>Ogataea</taxon>
    </lineage>
</organism>
<dbReference type="SUPFAM" id="SSF64005">
    <property type="entry name" value="Undecaprenyl diphosphate synthase"/>
    <property type="match status" value="1"/>
</dbReference>
<gene>
    <name evidence="4" type="ORF">OGAPHI_001582</name>
</gene>
<comment type="similarity">
    <text evidence="1 3">Belongs to the UPP synthase family.</text>
</comment>
<reference evidence="4" key="2">
    <citation type="submission" date="2021-01" db="EMBL/GenBank/DDBJ databases">
        <authorList>
            <person name="Schikora-Tamarit M.A."/>
        </authorList>
    </citation>
    <scope>NUCLEOTIDE SEQUENCE</scope>
    <source>
        <strain evidence="4">CBS6075</strain>
    </source>
</reference>
<dbReference type="Pfam" id="PF01255">
    <property type="entry name" value="Prenyltransf"/>
    <property type="match status" value="1"/>
</dbReference>
<evidence type="ECO:0000256" key="1">
    <source>
        <dbReference type="ARBA" id="ARBA00005432"/>
    </source>
</evidence>
<evidence type="ECO:0000313" key="4">
    <source>
        <dbReference type="EMBL" id="KAH3669461.1"/>
    </source>
</evidence>
<dbReference type="GO" id="GO:0045547">
    <property type="term" value="F:ditrans,polycis-polyprenyl diphosphate synthase [(2E,6E)-farnesyl diphosphate specific] activity"/>
    <property type="evidence" value="ECO:0007669"/>
    <property type="project" value="TreeGrafter"/>
</dbReference>
<dbReference type="EC" id="2.5.1.-" evidence="3"/>
<dbReference type="AlphaFoldDB" id="A0A9P8PCU8"/>
<evidence type="ECO:0000256" key="2">
    <source>
        <dbReference type="ARBA" id="ARBA00022679"/>
    </source>
</evidence>
<dbReference type="EMBL" id="JAEUBE010000137">
    <property type="protein sequence ID" value="KAH3669461.1"/>
    <property type="molecule type" value="Genomic_DNA"/>
</dbReference>
<comment type="caution">
    <text evidence="4">The sequence shown here is derived from an EMBL/GenBank/DDBJ whole genome shotgun (WGS) entry which is preliminary data.</text>
</comment>
<protein>
    <recommendedName>
        <fullName evidence="3">Alkyl transferase</fullName>
        <ecNumber evidence="3">2.5.1.-</ecNumber>
    </recommendedName>
</protein>
<dbReference type="Proteomes" id="UP000769157">
    <property type="component" value="Unassembled WGS sequence"/>
</dbReference>
<dbReference type="RefSeq" id="XP_046063724.1">
    <property type="nucleotide sequence ID" value="XM_046202359.1"/>
</dbReference>
<dbReference type="InterPro" id="IPR036424">
    <property type="entry name" value="UPP_synth-like_sf"/>
</dbReference>
<proteinExistence type="inferred from homology"/>
<evidence type="ECO:0000313" key="5">
    <source>
        <dbReference type="Proteomes" id="UP000769157"/>
    </source>
</evidence>
<keyword evidence="5" id="KW-1185">Reference proteome</keyword>
<keyword evidence="2 3" id="KW-0808">Transferase</keyword>